<evidence type="ECO:0000313" key="2">
    <source>
        <dbReference type="Proteomes" id="UP000567293"/>
    </source>
</evidence>
<organism evidence="1 2">
    <name type="scientific">Candidatus Acidiferrum panamense</name>
    <dbReference type="NCBI Taxonomy" id="2741543"/>
    <lineage>
        <taxon>Bacteria</taxon>
        <taxon>Pseudomonadati</taxon>
        <taxon>Acidobacteriota</taxon>
        <taxon>Terriglobia</taxon>
        <taxon>Candidatus Acidiferrales</taxon>
        <taxon>Candidatus Acidiferrum</taxon>
    </lineage>
</organism>
<accession>A0A7V8NTM4</accession>
<evidence type="ECO:0008006" key="3">
    <source>
        <dbReference type="Google" id="ProtNLM"/>
    </source>
</evidence>
<gene>
    <name evidence="1" type="ORF">HRJ53_20070</name>
</gene>
<name>A0A7V8NTM4_9BACT</name>
<protein>
    <recommendedName>
        <fullName evidence="3">MacB-like periplasmic core domain-containing protein</fullName>
    </recommendedName>
</protein>
<keyword evidence="2" id="KW-1185">Reference proteome</keyword>
<dbReference type="Proteomes" id="UP000567293">
    <property type="component" value="Unassembled WGS sequence"/>
</dbReference>
<evidence type="ECO:0000313" key="1">
    <source>
        <dbReference type="EMBL" id="MBA0087288.1"/>
    </source>
</evidence>
<sequence>MSELRNTNRVMFWRILRRLLAANRGRLFVMLLALGAGAAVTAALLNLQIDAKRRLTTEFRAFGPNVVVVPRGSLSSSP</sequence>
<feature type="non-terminal residue" evidence="1">
    <location>
        <position position="78"/>
    </location>
</feature>
<proteinExistence type="predicted"/>
<reference evidence="1" key="1">
    <citation type="submission" date="2020-06" db="EMBL/GenBank/DDBJ databases">
        <title>Legume-microbial interactions unlock mineral nutrients during tropical forest succession.</title>
        <authorList>
            <person name="Epihov D.Z."/>
        </authorList>
    </citation>
    <scope>NUCLEOTIDE SEQUENCE [LARGE SCALE GENOMIC DNA]</scope>
    <source>
        <strain evidence="1">Pan2503</strain>
    </source>
</reference>
<comment type="caution">
    <text evidence="1">The sequence shown here is derived from an EMBL/GenBank/DDBJ whole genome shotgun (WGS) entry which is preliminary data.</text>
</comment>
<dbReference type="EMBL" id="JACDQQ010001929">
    <property type="protein sequence ID" value="MBA0087288.1"/>
    <property type="molecule type" value="Genomic_DNA"/>
</dbReference>
<dbReference type="AlphaFoldDB" id="A0A7V8NTM4"/>